<gene>
    <name evidence="2" type="ORF">K435DRAFT_814519</name>
</gene>
<dbReference type="Proteomes" id="UP000297245">
    <property type="component" value="Unassembled WGS sequence"/>
</dbReference>
<sequence length="136" mass="15410">MYALYALAMNKLPPVLPCFLILDLGLLEDKRNNVREIYPQQLLILHTPYVLWIALTISFLVVGIAALSAILIIIPTFKPIVRTCFSNDSSTRRSQYLLRAEQHCSTSIGLSPRVHFSIDGFDCAWHLDLPAEEKQI</sequence>
<proteinExistence type="predicted"/>
<dbReference type="EMBL" id="ML182558">
    <property type="protein sequence ID" value="THU75245.1"/>
    <property type="molecule type" value="Genomic_DNA"/>
</dbReference>
<reference evidence="2 3" key="1">
    <citation type="journal article" date="2019" name="Nat. Ecol. Evol.">
        <title>Megaphylogeny resolves global patterns of mushroom evolution.</title>
        <authorList>
            <person name="Varga T."/>
            <person name="Krizsan K."/>
            <person name="Foldi C."/>
            <person name="Dima B."/>
            <person name="Sanchez-Garcia M."/>
            <person name="Sanchez-Ramirez S."/>
            <person name="Szollosi G.J."/>
            <person name="Szarkandi J.G."/>
            <person name="Papp V."/>
            <person name="Albert L."/>
            <person name="Andreopoulos W."/>
            <person name="Angelini C."/>
            <person name="Antonin V."/>
            <person name="Barry K.W."/>
            <person name="Bougher N.L."/>
            <person name="Buchanan P."/>
            <person name="Buyck B."/>
            <person name="Bense V."/>
            <person name="Catcheside P."/>
            <person name="Chovatia M."/>
            <person name="Cooper J."/>
            <person name="Damon W."/>
            <person name="Desjardin D."/>
            <person name="Finy P."/>
            <person name="Geml J."/>
            <person name="Haridas S."/>
            <person name="Hughes K."/>
            <person name="Justo A."/>
            <person name="Karasinski D."/>
            <person name="Kautmanova I."/>
            <person name="Kiss B."/>
            <person name="Kocsube S."/>
            <person name="Kotiranta H."/>
            <person name="LaButti K.M."/>
            <person name="Lechner B.E."/>
            <person name="Liimatainen K."/>
            <person name="Lipzen A."/>
            <person name="Lukacs Z."/>
            <person name="Mihaltcheva S."/>
            <person name="Morgado L.N."/>
            <person name="Niskanen T."/>
            <person name="Noordeloos M.E."/>
            <person name="Ohm R.A."/>
            <person name="Ortiz-Santana B."/>
            <person name="Ovrebo C."/>
            <person name="Racz N."/>
            <person name="Riley R."/>
            <person name="Savchenko A."/>
            <person name="Shiryaev A."/>
            <person name="Soop K."/>
            <person name="Spirin V."/>
            <person name="Szebenyi C."/>
            <person name="Tomsovsky M."/>
            <person name="Tulloss R.E."/>
            <person name="Uehling J."/>
            <person name="Grigoriev I.V."/>
            <person name="Vagvolgyi C."/>
            <person name="Papp T."/>
            <person name="Martin F.M."/>
            <person name="Miettinen O."/>
            <person name="Hibbett D.S."/>
            <person name="Nagy L.G."/>
        </authorList>
    </citation>
    <scope>NUCLEOTIDE SEQUENCE [LARGE SCALE GENOMIC DNA]</scope>
    <source>
        <strain evidence="2 3">CBS 962.96</strain>
    </source>
</reference>
<keyword evidence="1" id="KW-1133">Transmembrane helix</keyword>
<dbReference type="AlphaFoldDB" id="A0A4V4HAE5"/>
<name>A0A4V4HAE5_DENBC</name>
<evidence type="ECO:0000313" key="3">
    <source>
        <dbReference type="Proteomes" id="UP000297245"/>
    </source>
</evidence>
<evidence type="ECO:0000256" key="1">
    <source>
        <dbReference type="SAM" id="Phobius"/>
    </source>
</evidence>
<keyword evidence="1" id="KW-0472">Membrane</keyword>
<protein>
    <submittedName>
        <fullName evidence="2">Uncharacterized protein</fullName>
    </submittedName>
</protein>
<evidence type="ECO:0000313" key="2">
    <source>
        <dbReference type="EMBL" id="THU75245.1"/>
    </source>
</evidence>
<keyword evidence="3" id="KW-1185">Reference proteome</keyword>
<organism evidence="2 3">
    <name type="scientific">Dendrothele bispora (strain CBS 962.96)</name>
    <dbReference type="NCBI Taxonomy" id="1314807"/>
    <lineage>
        <taxon>Eukaryota</taxon>
        <taxon>Fungi</taxon>
        <taxon>Dikarya</taxon>
        <taxon>Basidiomycota</taxon>
        <taxon>Agaricomycotina</taxon>
        <taxon>Agaricomycetes</taxon>
        <taxon>Agaricomycetidae</taxon>
        <taxon>Agaricales</taxon>
        <taxon>Agaricales incertae sedis</taxon>
        <taxon>Dendrothele</taxon>
    </lineage>
</organism>
<keyword evidence="1" id="KW-0812">Transmembrane</keyword>
<accession>A0A4V4HAE5</accession>
<feature type="transmembrane region" description="Helical" evidence="1">
    <location>
        <begin position="49"/>
        <end position="74"/>
    </location>
</feature>